<dbReference type="EMBL" id="CP015350">
    <property type="protein sequence ID" value="ANS51270.1"/>
    <property type="molecule type" value="Genomic_DNA"/>
</dbReference>
<proteinExistence type="predicted"/>
<sequence length="45" mass="4872">MKLPTDFLIALSTKLTEIADNTADIETAAELGPIIGKINERITND</sequence>
<accession>A0A9W3X3G5</accession>
<dbReference type="AlphaFoldDB" id="A0A9W3X3G5"/>
<organism evidence="1 2">
    <name type="scientific">Bacillus thuringiensis</name>
    <dbReference type="NCBI Taxonomy" id="1428"/>
    <lineage>
        <taxon>Bacteria</taxon>
        <taxon>Bacillati</taxon>
        <taxon>Bacillota</taxon>
        <taxon>Bacilli</taxon>
        <taxon>Bacillales</taxon>
        <taxon>Bacillaceae</taxon>
        <taxon>Bacillus</taxon>
        <taxon>Bacillus cereus group</taxon>
    </lineage>
</organism>
<dbReference type="RefSeq" id="WP_197389792.1">
    <property type="nucleotide sequence ID" value="NZ_CP015350.1"/>
</dbReference>
<protein>
    <submittedName>
        <fullName evidence="1">Uncharacterized protein</fullName>
    </submittedName>
</protein>
<reference evidence="1 2" key="1">
    <citation type="submission" date="2016-04" db="EMBL/GenBank/DDBJ databases">
        <title>High quality genome of the nematocidal Bacillus thuringiensis MYBT18246.</title>
        <authorList>
            <person name="Hollensteiner J."/>
            <person name="Poehlein A."/>
            <person name="Sproeer C."/>
            <person name="Bunk B."/>
            <person name="Rosenstiel P."/>
            <person name="Schulenburg H."/>
            <person name="Liesegang H."/>
        </authorList>
    </citation>
    <scope>NUCLEOTIDE SEQUENCE [LARGE SCALE GENOMIC DNA]</scope>
    <source>
        <strain evidence="1 2">MYBT18246</strain>
    </source>
</reference>
<evidence type="ECO:0000313" key="1">
    <source>
        <dbReference type="EMBL" id="ANS51270.1"/>
    </source>
</evidence>
<dbReference type="Proteomes" id="UP000092743">
    <property type="component" value="Chromosome"/>
</dbReference>
<name>A0A9W3X3G5_BACTU</name>
<evidence type="ECO:0000313" key="2">
    <source>
        <dbReference type="Proteomes" id="UP000092743"/>
    </source>
</evidence>
<gene>
    <name evidence="1" type="ORF">BT246_59750</name>
</gene>